<evidence type="ECO:0000256" key="6">
    <source>
        <dbReference type="ARBA" id="ARBA00023242"/>
    </source>
</evidence>
<proteinExistence type="inferred from homology"/>
<dbReference type="InterPro" id="IPR008594">
    <property type="entry name" value="DcpS/DCS2"/>
</dbReference>
<sequence>MNAVEEKNNKKSSDDELIIALEGRFESETEPAVIVLEKESFLSESISKIFQEENEIKINFINDIYYGYQYFPKSIFNGIKATVIHPATEKHITKYEHQPLHLIEETPELYYSVTLPFLKSEQFSLQWVFNILDHKAETDRIIFEDPDSETGFVLCCDLKWDGKSIDTLYLLALPFKKGIMSLRDLTQKDLPLLKNIYTKSIEAIEKKYSIPSSQLRVYVHYQPSFYHFHVHFTHLEYSVSGSETDRAHLLTTVINNLELVSNYYQISKLNFILKESDGLFSKYESLGHVHRFDFSIKVKIKKSEIVIENSGKLCSVAFEDFVVEPLTAGGFNVKNNLFCFRIQVECNENVTKKSNLNVTPAIANCTNLYCKCFNSLTKETKFKRILPLPNTDCNMADMFCHFKGTTESFGISKNKSVQFWLSNLELSHLNKTLSEILLFFIQKAISESLSMFPQILMESEEVSCYLLIIVVDKNLILSMCSNNLKLSTKQVVKVKYKYYTHMDQEIKSVKNEQFGTLSHILVPNNFLEFTLKYLVENSEKIPTIFSKMENDNAVMTYLNL</sequence>
<dbReference type="GO" id="GO:0000932">
    <property type="term" value="C:P-body"/>
    <property type="evidence" value="ECO:0007669"/>
    <property type="project" value="TreeGrafter"/>
</dbReference>
<evidence type="ECO:0000256" key="2">
    <source>
        <dbReference type="ARBA" id="ARBA00010208"/>
    </source>
</evidence>
<dbReference type="OrthoDB" id="10264956at2759"/>
<comment type="catalytic activity">
    <reaction evidence="9">
        <text>a 5'-end (N(7)-methyl 5'-triphosphoguanosine)-ribonucleoside in mRNA + H2O = N(7)-methyl-GMP + a 5'-end diphospho-ribonucleoside in mRNA + 2 H(+)</text>
        <dbReference type="Rhea" id="RHEA:65388"/>
        <dbReference type="Rhea" id="RHEA-COMP:17165"/>
        <dbReference type="Rhea" id="RHEA-COMP:17167"/>
        <dbReference type="ChEBI" id="CHEBI:15377"/>
        <dbReference type="ChEBI" id="CHEBI:15378"/>
        <dbReference type="ChEBI" id="CHEBI:58285"/>
        <dbReference type="ChEBI" id="CHEBI:156461"/>
        <dbReference type="ChEBI" id="CHEBI:167616"/>
        <dbReference type="EC" id="3.6.1.59"/>
    </reaction>
</comment>
<comment type="similarity">
    <text evidence="2">Belongs to the HIT family.</text>
</comment>
<evidence type="ECO:0000256" key="1">
    <source>
        <dbReference type="ARBA" id="ARBA00004123"/>
    </source>
</evidence>
<dbReference type="InterPro" id="IPR011145">
    <property type="entry name" value="Scavenger_mRNA_decap_enz_N"/>
</dbReference>
<dbReference type="PANTHER" id="PTHR12978">
    <property type="entry name" value="HISTIDINE TRIAD HIT PROTEIN MEMBER"/>
    <property type="match status" value="1"/>
</dbReference>
<dbReference type="EMBL" id="DS235812">
    <property type="protein sequence ID" value="EEB17442.1"/>
    <property type="molecule type" value="Genomic_DNA"/>
</dbReference>
<reference evidence="10" key="2">
    <citation type="submission" date="2007-04" db="EMBL/GenBank/DDBJ databases">
        <title>The genome of the human body louse.</title>
        <authorList>
            <consortium name="The Human Body Louse Genome Consortium"/>
            <person name="Kirkness E."/>
            <person name="Walenz B."/>
            <person name="Hass B."/>
            <person name="Bruggner R."/>
            <person name="Strausberg R."/>
        </authorList>
    </citation>
    <scope>NUCLEOTIDE SEQUENCE</scope>
    <source>
        <strain evidence="10">USDA</strain>
    </source>
</reference>
<dbReference type="GO" id="GO:0000290">
    <property type="term" value="P:deadenylation-dependent decapping of nuclear-transcribed mRNA"/>
    <property type="evidence" value="ECO:0007669"/>
    <property type="project" value="InterPro"/>
</dbReference>
<comment type="subcellular location">
    <subcellularLocation>
        <location evidence="1">Nucleus</location>
    </subcellularLocation>
</comment>
<reference evidence="11" key="3">
    <citation type="submission" date="2020-05" db="UniProtKB">
        <authorList>
            <consortium name="EnsemblMetazoa"/>
        </authorList>
    </citation>
    <scope>IDENTIFICATION</scope>
    <source>
        <strain evidence="11">USDA</strain>
    </source>
</reference>
<dbReference type="KEGG" id="phu:Phum_PHUM465990"/>
<dbReference type="GO" id="GO:0140932">
    <property type="term" value="F:5'-(N(7)-methyl 5'-triphosphoguanosine)-[mRNA] diphosphatase activity"/>
    <property type="evidence" value="ECO:0007669"/>
    <property type="project" value="UniProtKB-EC"/>
</dbReference>
<dbReference type="VEuPathDB" id="VectorBase:PHUM465990"/>
<evidence type="ECO:0000256" key="3">
    <source>
        <dbReference type="ARBA" id="ARBA00012520"/>
    </source>
</evidence>
<dbReference type="GO" id="GO:0000340">
    <property type="term" value="F:RNA 7-methylguanosine cap binding"/>
    <property type="evidence" value="ECO:0007669"/>
    <property type="project" value="TreeGrafter"/>
</dbReference>
<dbReference type="eggNOG" id="KOG3969">
    <property type="taxonomic scope" value="Eukaryota"/>
</dbReference>
<evidence type="ECO:0000313" key="11">
    <source>
        <dbReference type="EnsemblMetazoa" id="PHUM465990-PA"/>
    </source>
</evidence>
<dbReference type="EC" id="3.6.1.59" evidence="3"/>
<dbReference type="RefSeq" id="XP_002430180.1">
    <property type="nucleotide sequence ID" value="XM_002430135.1"/>
</dbReference>
<dbReference type="SUPFAM" id="SSF54197">
    <property type="entry name" value="HIT-like"/>
    <property type="match status" value="1"/>
</dbReference>
<evidence type="ECO:0000313" key="12">
    <source>
        <dbReference type="Proteomes" id="UP000009046"/>
    </source>
</evidence>
<dbReference type="SUPFAM" id="SSF102860">
    <property type="entry name" value="mRNA decapping enzyme DcpS N-terminal domain"/>
    <property type="match status" value="1"/>
</dbReference>
<dbReference type="Gene3D" id="3.30.200.40">
    <property type="entry name" value="Scavenger mRNA decapping enzyme, N-terminal domain"/>
    <property type="match status" value="1"/>
</dbReference>
<dbReference type="AlphaFoldDB" id="E0VVN6"/>
<evidence type="ECO:0000256" key="9">
    <source>
        <dbReference type="ARBA" id="ARBA00048222"/>
    </source>
</evidence>
<dbReference type="InterPro" id="IPR036265">
    <property type="entry name" value="HIT-like_sf"/>
</dbReference>
<dbReference type="CTD" id="8238624"/>
<keyword evidence="12" id="KW-1185">Reference proteome</keyword>
<dbReference type="FunFam" id="3.30.428.10:FF:000006">
    <property type="entry name" value="m7GpppX diphosphatase"/>
    <property type="match status" value="1"/>
</dbReference>
<evidence type="ECO:0000256" key="8">
    <source>
        <dbReference type="ARBA" id="ARBA00030609"/>
    </source>
</evidence>
<name>E0VVN6_PEDHC</name>
<dbReference type="GeneID" id="8238624"/>
<gene>
    <name evidence="11" type="primary">8238624</name>
    <name evidence="10" type="ORF">Phum_PHUM465990</name>
</gene>
<organism>
    <name type="scientific">Pediculus humanus subsp. corporis</name>
    <name type="common">Body louse</name>
    <dbReference type="NCBI Taxonomy" id="121224"/>
    <lineage>
        <taxon>Eukaryota</taxon>
        <taxon>Metazoa</taxon>
        <taxon>Ecdysozoa</taxon>
        <taxon>Arthropoda</taxon>
        <taxon>Hexapoda</taxon>
        <taxon>Insecta</taxon>
        <taxon>Pterygota</taxon>
        <taxon>Neoptera</taxon>
        <taxon>Paraneoptera</taxon>
        <taxon>Psocodea</taxon>
        <taxon>Troctomorpha</taxon>
        <taxon>Phthiraptera</taxon>
        <taxon>Anoplura</taxon>
        <taxon>Pediculidae</taxon>
        <taxon>Pediculus</taxon>
    </lineage>
</organism>
<dbReference type="EnsemblMetazoa" id="PHUM465990-RA">
    <property type="protein sequence ID" value="PHUM465990-PA"/>
    <property type="gene ID" value="PHUM465990"/>
</dbReference>
<dbReference type="GO" id="GO:0005634">
    <property type="term" value="C:nucleus"/>
    <property type="evidence" value="ECO:0007669"/>
    <property type="project" value="UniProtKB-SubCell"/>
</dbReference>
<dbReference type="InParanoid" id="E0VVN6"/>
<reference evidence="10" key="1">
    <citation type="submission" date="2007-04" db="EMBL/GenBank/DDBJ databases">
        <title>Annotation of Pediculus humanus corporis strain USDA.</title>
        <authorList>
            <person name="Kirkness E."/>
            <person name="Hannick L."/>
            <person name="Hass B."/>
            <person name="Bruggner R."/>
            <person name="Lawson D."/>
            <person name="Bidwell S."/>
            <person name="Joardar V."/>
            <person name="Caler E."/>
            <person name="Walenz B."/>
            <person name="Inman J."/>
            <person name="Schobel S."/>
            <person name="Galinsky K."/>
            <person name="Amedeo P."/>
            <person name="Strausberg R."/>
        </authorList>
    </citation>
    <scope>NUCLEOTIDE SEQUENCE</scope>
    <source>
        <strain evidence="10">USDA</strain>
    </source>
</reference>
<protein>
    <recommendedName>
        <fullName evidence="4">m7GpppX diphosphatase</fullName>
        <ecNumber evidence="3">3.6.1.59</ecNumber>
    </recommendedName>
    <alternativeName>
        <fullName evidence="8">Decapping scavenger enzyme</fullName>
    </alternativeName>
    <alternativeName>
        <fullName evidence="7">Scavenger mRNA-decapping enzyme DcpS</fullName>
    </alternativeName>
</protein>
<dbReference type="PANTHER" id="PTHR12978:SF0">
    <property type="entry name" value="M7GPPPX DIPHOSPHATASE"/>
    <property type="match status" value="1"/>
</dbReference>
<evidence type="ECO:0000256" key="4">
    <source>
        <dbReference type="ARBA" id="ARBA00015636"/>
    </source>
</evidence>
<dbReference type="STRING" id="121224.E0VVN6"/>
<dbReference type="Proteomes" id="UP000009046">
    <property type="component" value="Unassembled WGS sequence"/>
</dbReference>
<keyword evidence="6" id="KW-0539">Nucleus</keyword>
<dbReference type="Gene3D" id="3.30.428.10">
    <property type="entry name" value="HIT-like"/>
    <property type="match status" value="1"/>
</dbReference>
<accession>E0VVN6</accession>
<evidence type="ECO:0000256" key="5">
    <source>
        <dbReference type="ARBA" id="ARBA00022801"/>
    </source>
</evidence>
<dbReference type="Pfam" id="PF05652">
    <property type="entry name" value="DcpS"/>
    <property type="match status" value="1"/>
</dbReference>
<dbReference type="EMBL" id="AAZO01005663">
    <property type="status" value="NOT_ANNOTATED_CDS"/>
    <property type="molecule type" value="Genomic_DNA"/>
</dbReference>
<evidence type="ECO:0000313" key="10">
    <source>
        <dbReference type="EMBL" id="EEB17442.1"/>
    </source>
</evidence>
<evidence type="ECO:0000256" key="7">
    <source>
        <dbReference type="ARBA" id="ARBA00029885"/>
    </source>
</evidence>
<dbReference type="HOGENOM" id="CLU_486905_0_0_1"/>
<dbReference type="Pfam" id="PF11969">
    <property type="entry name" value="DcpS_C"/>
    <property type="match status" value="1"/>
</dbReference>
<keyword evidence="5" id="KW-0378">Hydrolase</keyword>